<dbReference type="RefSeq" id="WP_162442299.1">
    <property type="nucleotide sequence ID" value="NZ_CP048222.1"/>
</dbReference>
<proteinExistence type="predicted"/>
<dbReference type="KEGG" id="rhoz:GXP67_05955"/>
<keyword evidence="2" id="KW-1185">Reference proteome</keyword>
<dbReference type="AlphaFoldDB" id="A0A6C0GE35"/>
<dbReference type="GO" id="GO:0019646">
    <property type="term" value="P:aerobic electron transport chain"/>
    <property type="evidence" value="ECO:0007669"/>
    <property type="project" value="InterPro"/>
</dbReference>
<dbReference type="GO" id="GO:0009055">
    <property type="term" value="F:electron transfer activity"/>
    <property type="evidence" value="ECO:0007669"/>
    <property type="project" value="InterPro"/>
</dbReference>
<dbReference type="EMBL" id="CP048222">
    <property type="protein sequence ID" value="QHT66235.1"/>
    <property type="molecule type" value="Genomic_DNA"/>
</dbReference>
<dbReference type="Proteomes" id="UP000480178">
    <property type="component" value="Chromosome"/>
</dbReference>
<evidence type="ECO:0008006" key="3">
    <source>
        <dbReference type="Google" id="ProtNLM"/>
    </source>
</evidence>
<evidence type="ECO:0000313" key="1">
    <source>
        <dbReference type="EMBL" id="QHT66235.1"/>
    </source>
</evidence>
<reference evidence="1 2" key="1">
    <citation type="submission" date="2020-01" db="EMBL/GenBank/DDBJ databases">
        <authorList>
            <person name="Kim M.K."/>
        </authorList>
    </citation>
    <scope>NUCLEOTIDE SEQUENCE [LARGE SCALE GENOMIC DNA]</scope>
    <source>
        <strain evidence="1 2">172606-1</strain>
    </source>
</reference>
<gene>
    <name evidence="1" type="ORF">GXP67_05955</name>
</gene>
<accession>A0A6C0GE35</accession>
<sequence length="93" mass="10629">MMKQAYSRRTFLQKYIYVSTMFLSGGLMLSRCNQRKTSQQEEKPTVAADACTDFSGVSEKDMQARQKLGYVKDSPMSDMQCSNCNLWLPLLLV</sequence>
<dbReference type="InterPro" id="IPR036369">
    <property type="entry name" value="HIPIP_sf"/>
</dbReference>
<dbReference type="Gene3D" id="4.10.490.10">
    <property type="entry name" value="High potential iron-sulphur protein"/>
    <property type="match status" value="1"/>
</dbReference>
<evidence type="ECO:0000313" key="2">
    <source>
        <dbReference type="Proteomes" id="UP000480178"/>
    </source>
</evidence>
<protein>
    <recommendedName>
        <fullName evidence="3">Twin-arginine translocation signal domain-containing protein</fullName>
    </recommendedName>
</protein>
<organism evidence="1 2">
    <name type="scientific">Rhodocytophaga rosea</name>
    <dbReference type="NCBI Taxonomy" id="2704465"/>
    <lineage>
        <taxon>Bacteria</taxon>
        <taxon>Pseudomonadati</taxon>
        <taxon>Bacteroidota</taxon>
        <taxon>Cytophagia</taxon>
        <taxon>Cytophagales</taxon>
        <taxon>Rhodocytophagaceae</taxon>
        <taxon>Rhodocytophaga</taxon>
    </lineage>
</organism>
<name>A0A6C0GE35_9BACT</name>